<evidence type="ECO:0000313" key="2">
    <source>
        <dbReference type="Proteomes" id="UP000219612"/>
    </source>
</evidence>
<protein>
    <submittedName>
        <fullName evidence="1">Uncharacterized protein</fullName>
    </submittedName>
</protein>
<dbReference type="RefSeq" id="WP_143234668.1">
    <property type="nucleotide sequence ID" value="NZ_OBDY01000006.1"/>
</dbReference>
<gene>
    <name evidence="1" type="ORF">SAMN05421748_106111</name>
</gene>
<dbReference type="Proteomes" id="UP000219612">
    <property type="component" value="Unassembled WGS sequence"/>
</dbReference>
<dbReference type="AlphaFoldDB" id="A0A285HZ66"/>
<sequence length="331" mass="36140">MLVEVLLDAPVHVHYGFLTLGANEAGPEDAARGQVNGLCGAAVPGVLHLHTELHTGEVHVRVELYAAEPALGDEWRDVVEVLYTTTAEDLALGGFDSSVGPVDLPPGVYRARYCAADMRGEDRYLLQFWPATGVDRIVRQGSDYAAYWHREGPEPTLTRDELAGRVADLRRRRAEREAGEAEEELDEIWEGDVPDDPRLREAGWYAASLWRLDPAIVEALAEAGDRGRRAVTAWAVERVLDDAQLMGQPWAGPALAALRDGSPLAEWEIRETLPPMPIEEHNLDAAQNLAAEVLFNVAPGGLGDACEAVMEAIYRSSGPEVVLDGVRRMLG</sequence>
<proteinExistence type="predicted"/>
<dbReference type="OrthoDB" id="4485313at2"/>
<dbReference type="EMBL" id="OBDY01000006">
    <property type="protein sequence ID" value="SNY41012.1"/>
    <property type="molecule type" value="Genomic_DNA"/>
</dbReference>
<reference evidence="1 2" key="1">
    <citation type="submission" date="2017-09" db="EMBL/GenBank/DDBJ databases">
        <authorList>
            <person name="Ehlers B."/>
            <person name="Leendertz F.H."/>
        </authorList>
    </citation>
    <scope>NUCLEOTIDE SEQUENCE [LARGE SCALE GENOMIC DNA]</scope>
    <source>
        <strain evidence="1 2">CGMCC 4.6857</strain>
    </source>
</reference>
<accession>A0A285HZ66</accession>
<evidence type="ECO:0000313" key="1">
    <source>
        <dbReference type="EMBL" id="SNY41012.1"/>
    </source>
</evidence>
<organism evidence="1 2">
    <name type="scientific">Paractinoplanes atraurantiacus</name>
    <dbReference type="NCBI Taxonomy" id="1036182"/>
    <lineage>
        <taxon>Bacteria</taxon>
        <taxon>Bacillati</taxon>
        <taxon>Actinomycetota</taxon>
        <taxon>Actinomycetes</taxon>
        <taxon>Micromonosporales</taxon>
        <taxon>Micromonosporaceae</taxon>
        <taxon>Paractinoplanes</taxon>
    </lineage>
</organism>
<name>A0A285HZ66_9ACTN</name>
<keyword evidence="2" id="KW-1185">Reference proteome</keyword>